<protein>
    <submittedName>
        <fullName evidence="3">YggT family protein</fullName>
    </submittedName>
</protein>
<dbReference type="GO" id="GO:0016020">
    <property type="term" value="C:membrane"/>
    <property type="evidence" value="ECO:0007669"/>
    <property type="project" value="InterPro"/>
</dbReference>
<reference evidence="4" key="1">
    <citation type="submission" date="2017-08" db="EMBL/GenBank/DDBJ databases">
        <title>A dynamic microbial community with high functional redundancy inhabits the cold, oxic subseafloor aquifer.</title>
        <authorList>
            <person name="Tully B.J."/>
            <person name="Wheat C.G."/>
            <person name="Glazer B.T."/>
            <person name="Huber J.A."/>
        </authorList>
    </citation>
    <scope>NUCLEOTIDE SEQUENCE [LARGE SCALE GENOMIC DNA]</scope>
</reference>
<feature type="transmembrane region" description="Helical" evidence="2">
    <location>
        <begin position="62"/>
        <end position="87"/>
    </location>
</feature>
<keyword evidence="2" id="KW-0472">Membrane</keyword>
<comment type="caution">
    <text evidence="3">The sequence shown here is derived from an EMBL/GenBank/DDBJ whole genome shotgun (WGS) entry which is preliminary data.</text>
</comment>
<dbReference type="Pfam" id="PF02325">
    <property type="entry name" value="CCB3_YggT"/>
    <property type="match status" value="1"/>
</dbReference>
<keyword evidence="2" id="KW-0812">Transmembrane</keyword>
<dbReference type="AlphaFoldDB" id="A0A2A4X3H6"/>
<evidence type="ECO:0000256" key="2">
    <source>
        <dbReference type="SAM" id="Phobius"/>
    </source>
</evidence>
<dbReference type="PANTHER" id="PTHR33219">
    <property type="entry name" value="YLMG HOMOLOG PROTEIN 2, CHLOROPLASTIC"/>
    <property type="match status" value="1"/>
</dbReference>
<feature type="transmembrane region" description="Helical" evidence="2">
    <location>
        <begin position="6"/>
        <end position="28"/>
    </location>
</feature>
<dbReference type="PANTHER" id="PTHR33219:SF14">
    <property type="entry name" value="PROTEIN COFACTOR ASSEMBLY OF COMPLEX C SUBUNIT B CCB3, CHLOROPLASTIC-RELATED"/>
    <property type="match status" value="1"/>
</dbReference>
<dbReference type="EMBL" id="NVUK01000019">
    <property type="protein sequence ID" value="PCI77188.1"/>
    <property type="molecule type" value="Genomic_DNA"/>
</dbReference>
<dbReference type="Proteomes" id="UP000218775">
    <property type="component" value="Unassembled WGS sequence"/>
</dbReference>
<dbReference type="InterPro" id="IPR003425">
    <property type="entry name" value="CCB3/YggT"/>
</dbReference>
<evidence type="ECO:0000313" key="4">
    <source>
        <dbReference type="Proteomes" id="UP000218775"/>
    </source>
</evidence>
<organism evidence="3 4">
    <name type="scientific">Aerophobetes bacterium</name>
    <dbReference type="NCBI Taxonomy" id="2030807"/>
    <lineage>
        <taxon>Bacteria</taxon>
        <taxon>Candidatus Aerophobota</taxon>
    </lineage>
</organism>
<gene>
    <name evidence="3" type="ORF">COB21_03380</name>
</gene>
<evidence type="ECO:0000313" key="3">
    <source>
        <dbReference type="EMBL" id="PCI77188.1"/>
    </source>
</evidence>
<evidence type="ECO:0000256" key="1">
    <source>
        <dbReference type="ARBA" id="ARBA00010894"/>
    </source>
</evidence>
<comment type="similarity">
    <text evidence="1">Belongs to the YggT family.</text>
</comment>
<proteinExistence type="inferred from homology"/>
<keyword evidence="2" id="KW-1133">Transmembrane helix</keyword>
<accession>A0A2A4X3H6</accession>
<name>A0A2A4X3H6_UNCAE</name>
<sequence>MLYLISFVQMLFLVYSVLIIVKVLSSWFPKFSQSRLMRSISVFTDPYLNFFRRFIPSIGGKFDISAIIAFIALRIAERIVLYALIWIHSLLI</sequence>